<dbReference type="OrthoDB" id="8661282at2"/>
<protein>
    <submittedName>
        <fullName evidence="2">Uncharacterized protein</fullName>
    </submittedName>
</protein>
<dbReference type="Proteomes" id="UP000265619">
    <property type="component" value="Unassembled WGS sequence"/>
</dbReference>
<organism evidence="2 3">
    <name type="scientific">Acidovorax cavernicola</name>
    <dbReference type="NCBI Taxonomy" id="1675792"/>
    <lineage>
        <taxon>Bacteria</taxon>
        <taxon>Pseudomonadati</taxon>
        <taxon>Pseudomonadota</taxon>
        <taxon>Betaproteobacteria</taxon>
        <taxon>Burkholderiales</taxon>
        <taxon>Comamonadaceae</taxon>
        <taxon>Acidovorax</taxon>
    </lineage>
</organism>
<dbReference type="AlphaFoldDB" id="A0A9X8D7N2"/>
<proteinExistence type="predicted"/>
<keyword evidence="1" id="KW-1133">Transmembrane helix</keyword>
<evidence type="ECO:0000313" key="2">
    <source>
        <dbReference type="EMBL" id="RIX83598.1"/>
    </source>
</evidence>
<gene>
    <name evidence="2" type="ORF">D3H34_06280</name>
</gene>
<keyword evidence="1" id="KW-0812">Transmembrane</keyword>
<dbReference type="RefSeq" id="WP_119552581.1">
    <property type="nucleotide sequence ID" value="NZ_QXMN01000004.1"/>
</dbReference>
<reference evidence="2 3" key="1">
    <citation type="submission" date="2018-09" db="EMBL/GenBank/DDBJ databases">
        <title>Acidovorax cavernicola nov. sp. isolated from Gruta de las Maravillas (Aracena, Spain).</title>
        <authorList>
            <person name="Jurado V."/>
            <person name="Gutierrez-Patricio S."/>
            <person name="Gonzalez-Pimentel J.L."/>
            <person name="Miller A.Z."/>
            <person name="Laiz L."/>
            <person name="Saiz-Jimenez C."/>
        </authorList>
    </citation>
    <scope>NUCLEOTIDE SEQUENCE [LARGE SCALE GENOMIC DNA]</scope>
    <source>
        <strain evidence="2 3">1011MAR4D40.2</strain>
    </source>
</reference>
<name>A0A9X8D7N2_9BURK</name>
<dbReference type="EMBL" id="QXMN01000004">
    <property type="protein sequence ID" value="RIX83598.1"/>
    <property type="molecule type" value="Genomic_DNA"/>
</dbReference>
<accession>A0A9X8D7N2</accession>
<sequence>MIVSVSNRAKWLLQQVGQLVLMVGLTSLVFNYAYRFTVDRTINTPMFYAVTLLLALATIVALRRDYLFVSAFEFTPEAIVVRTALGFSKRFETQDFQFVPSLHKTINLPEPKASLSFDVQNRKTGRRARNYAWTGFPVEDFRTVCRLYGYKDDTDFKLKDFGKSR</sequence>
<feature type="transmembrane region" description="Helical" evidence="1">
    <location>
        <begin position="46"/>
        <end position="62"/>
    </location>
</feature>
<comment type="caution">
    <text evidence="2">The sequence shown here is derived from an EMBL/GenBank/DDBJ whole genome shotgun (WGS) entry which is preliminary data.</text>
</comment>
<evidence type="ECO:0000256" key="1">
    <source>
        <dbReference type="SAM" id="Phobius"/>
    </source>
</evidence>
<keyword evidence="3" id="KW-1185">Reference proteome</keyword>
<feature type="transmembrane region" description="Helical" evidence="1">
    <location>
        <begin position="12"/>
        <end position="34"/>
    </location>
</feature>
<evidence type="ECO:0000313" key="3">
    <source>
        <dbReference type="Proteomes" id="UP000265619"/>
    </source>
</evidence>
<keyword evidence="1" id="KW-0472">Membrane</keyword>